<accession>A0ABX2CN78</accession>
<reference evidence="2" key="1">
    <citation type="submission" date="2020-05" db="EMBL/GenBank/DDBJ databases">
        <title>Nod-independent and nitrogen-fixing Bradyrhizobium aeschynomene sp. nov. isolated from nodules of Aeschynomene indica.</title>
        <authorList>
            <person name="Zhang Z."/>
        </authorList>
    </citation>
    <scope>NUCLEOTIDE SEQUENCE</scope>
    <source>
        <strain evidence="2">83012</strain>
    </source>
</reference>
<evidence type="ECO:0000256" key="1">
    <source>
        <dbReference type="SAM" id="MobiDB-lite"/>
    </source>
</evidence>
<gene>
    <name evidence="2" type="ORF">HL667_27250</name>
</gene>
<keyword evidence="3" id="KW-1185">Reference proteome</keyword>
<feature type="region of interest" description="Disordered" evidence="1">
    <location>
        <begin position="31"/>
        <end position="57"/>
    </location>
</feature>
<evidence type="ECO:0000313" key="2">
    <source>
        <dbReference type="EMBL" id="NPU68727.1"/>
    </source>
</evidence>
<organism evidence="2 3">
    <name type="scientific">Bradyrhizobium aeschynomenes</name>
    <dbReference type="NCBI Taxonomy" id="2734909"/>
    <lineage>
        <taxon>Bacteria</taxon>
        <taxon>Pseudomonadati</taxon>
        <taxon>Pseudomonadota</taxon>
        <taxon>Alphaproteobacteria</taxon>
        <taxon>Hyphomicrobiales</taxon>
        <taxon>Nitrobacteraceae</taxon>
        <taxon>Bradyrhizobium</taxon>
    </lineage>
</organism>
<sequence length="57" mass="6537">MKIEKRLLHSQFQDWLNLQVARHLEAQAAKFRAPSSADRSEPIQIKAHTTDADMVHA</sequence>
<proteinExistence type="predicted"/>
<feature type="compositionally biased region" description="Basic and acidic residues" evidence="1">
    <location>
        <begin position="48"/>
        <end position="57"/>
    </location>
</feature>
<dbReference type="RefSeq" id="WP_172113779.1">
    <property type="nucleotide sequence ID" value="NZ_JABFDM010000002.1"/>
</dbReference>
<name>A0ABX2CN78_9BRAD</name>
<dbReference type="EMBL" id="JABFDN010000012">
    <property type="protein sequence ID" value="NPU68727.1"/>
    <property type="molecule type" value="Genomic_DNA"/>
</dbReference>
<evidence type="ECO:0000313" key="3">
    <source>
        <dbReference type="Proteomes" id="UP000886476"/>
    </source>
</evidence>
<dbReference type="Proteomes" id="UP000886476">
    <property type="component" value="Unassembled WGS sequence"/>
</dbReference>
<protein>
    <submittedName>
        <fullName evidence="2">Uncharacterized protein</fullName>
    </submittedName>
</protein>
<comment type="caution">
    <text evidence="2">The sequence shown here is derived from an EMBL/GenBank/DDBJ whole genome shotgun (WGS) entry which is preliminary data.</text>
</comment>